<protein>
    <submittedName>
        <fullName evidence="2">GNAT family N-acetyltransferase</fullName>
    </submittedName>
</protein>
<dbReference type="CDD" id="cd04301">
    <property type="entry name" value="NAT_SF"/>
    <property type="match status" value="1"/>
</dbReference>
<comment type="caution">
    <text evidence="2">The sequence shown here is derived from an EMBL/GenBank/DDBJ whole genome shotgun (WGS) entry which is preliminary data.</text>
</comment>
<evidence type="ECO:0000259" key="1">
    <source>
        <dbReference type="PROSITE" id="PS51186"/>
    </source>
</evidence>
<dbReference type="PROSITE" id="PS51186">
    <property type="entry name" value="GNAT"/>
    <property type="match status" value="1"/>
</dbReference>
<dbReference type="Gene3D" id="3.40.630.30">
    <property type="match status" value="1"/>
</dbReference>
<evidence type="ECO:0000313" key="3">
    <source>
        <dbReference type="Proteomes" id="UP000622533"/>
    </source>
</evidence>
<dbReference type="AlphaFoldDB" id="A0A8J7DEV5"/>
<proteinExistence type="predicted"/>
<feature type="domain" description="N-acetyltransferase" evidence="1">
    <location>
        <begin position="16"/>
        <end position="179"/>
    </location>
</feature>
<keyword evidence="3" id="KW-1185">Reference proteome</keyword>
<name>A0A8J7DEV5_DESMC</name>
<organism evidence="2 3">
    <name type="scientific">Desmonostoc muscorum LEGE 12446</name>
    <dbReference type="NCBI Taxonomy" id="1828758"/>
    <lineage>
        <taxon>Bacteria</taxon>
        <taxon>Bacillati</taxon>
        <taxon>Cyanobacteriota</taxon>
        <taxon>Cyanophyceae</taxon>
        <taxon>Nostocales</taxon>
        <taxon>Nostocaceae</taxon>
        <taxon>Desmonostoc</taxon>
    </lineage>
</organism>
<dbReference type="Proteomes" id="UP000622533">
    <property type="component" value="Unassembled WGS sequence"/>
</dbReference>
<dbReference type="GO" id="GO:0016747">
    <property type="term" value="F:acyltransferase activity, transferring groups other than amino-acyl groups"/>
    <property type="evidence" value="ECO:0007669"/>
    <property type="project" value="InterPro"/>
</dbReference>
<dbReference type="InterPro" id="IPR000182">
    <property type="entry name" value="GNAT_dom"/>
</dbReference>
<dbReference type="SUPFAM" id="SSF55729">
    <property type="entry name" value="Acyl-CoA N-acyltransferases (Nat)"/>
    <property type="match status" value="1"/>
</dbReference>
<dbReference type="Pfam" id="PF00583">
    <property type="entry name" value="Acetyltransf_1"/>
    <property type="match status" value="1"/>
</dbReference>
<dbReference type="InterPro" id="IPR016181">
    <property type="entry name" value="Acyl_CoA_acyltransferase"/>
</dbReference>
<sequence length="179" mass="20325">MSTGLTYRELKQNELVTIKKIDRSETIHEIYEYTNRELILKTEYCVVTAFEPKELDYIIKSQNRIFEEGGKVIGAFDGDTIVGVASVGNKTRGSHSEYCKMDILYVSSNYRGKRIGHKLIEECKKIAMGFGAKKLYISATPTKATVDFYLNEGAVIAKEIDSDLFRLEPLDIHLELDLT</sequence>
<reference evidence="2" key="1">
    <citation type="submission" date="2020-10" db="EMBL/GenBank/DDBJ databases">
        <authorList>
            <person name="Castelo-Branco R."/>
            <person name="Eusebio N."/>
            <person name="Adriana R."/>
            <person name="Vieira A."/>
            <person name="Brugerolle De Fraissinette N."/>
            <person name="Rezende De Castro R."/>
            <person name="Schneider M.P."/>
            <person name="Vasconcelos V."/>
            <person name="Leao P.N."/>
        </authorList>
    </citation>
    <scope>NUCLEOTIDE SEQUENCE</scope>
    <source>
        <strain evidence="2">LEGE 12446</strain>
    </source>
</reference>
<accession>A0A8J7DEV5</accession>
<dbReference type="EMBL" id="JADEXS010000917">
    <property type="protein sequence ID" value="MBE9027481.1"/>
    <property type="molecule type" value="Genomic_DNA"/>
</dbReference>
<gene>
    <name evidence="2" type="ORF">IQ276_35210</name>
</gene>
<evidence type="ECO:0000313" key="2">
    <source>
        <dbReference type="EMBL" id="MBE9027481.1"/>
    </source>
</evidence>